<evidence type="ECO:0000256" key="1">
    <source>
        <dbReference type="SAM" id="Phobius"/>
    </source>
</evidence>
<sequence>MTDSPRTGTPALLVAALVCFGLGLLAIVVMFVTLLVWDDPPGLWIYLSAMLCPLGFLLGLIHALRSGRRARH</sequence>
<feature type="transmembrane region" description="Helical" evidence="1">
    <location>
        <begin position="12"/>
        <end position="37"/>
    </location>
</feature>
<evidence type="ECO:0000313" key="3">
    <source>
        <dbReference type="Proteomes" id="UP000703038"/>
    </source>
</evidence>
<comment type="caution">
    <text evidence="2">The sequence shown here is derived from an EMBL/GenBank/DDBJ whole genome shotgun (WGS) entry which is preliminary data.</text>
</comment>
<dbReference type="RefSeq" id="WP_204866287.1">
    <property type="nucleotide sequence ID" value="NZ_JAFBBK010000001.1"/>
</dbReference>
<dbReference type="Proteomes" id="UP000703038">
    <property type="component" value="Unassembled WGS sequence"/>
</dbReference>
<keyword evidence="1" id="KW-0472">Membrane</keyword>
<proteinExistence type="predicted"/>
<evidence type="ECO:0008006" key="4">
    <source>
        <dbReference type="Google" id="ProtNLM"/>
    </source>
</evidence>
<dbReference type="EMBL" id="JAFBBK010000001">
    <property type="protein sequence ID" value="MBM7413608.1"/>
    <property type="molecule type" value="Genomic_DNA"/>
</dbReference>
<name>A0ABS2KNX5_9NOCA</name>
<evidence type="ECO:0000313" key="2">
    <source>
        <dbReference type="EMBL" id="MBM7413608.1"/>
    </source>
</evidence>
<organism evidence="2 3">
    <name type="scientific">Rhodococcoides corynebacterioides</name>
    <dbReference type="NCBI Taxonomy" id="53972"/>
    <lineage>
        <taxon>Bacteria</taxon>
        <taxon>Bacillati</taxon>
        <taxon>Actinomycetota</taxon>
        <taxon>Actinomycetes</taxon>
        <taxon>Mycobacteriales</taxon>
        <taxon>Nocardiaceae</taxon>
        <taxon>Rhodococcoides</taxon>
    </lineage>
</organism>
<reference evidence="2 3" key="1">
    <citation type="submission" date="2021-01" db="EMBL/GenBank/DDBJ databases">
        <title>Genomics of switchgrass bacterial isolates.</title>
        <authorList>
            <person name="Shade A."/>
        </authorList>
    </citation>
    <scope>NUCLEOTIDE SEQUENCE [LARGE SCALE GENOMIC DNA]</scope>
    <source>
        <strain evidence="2 3">PvP111</strain>
    </source>
</reference>
<feature type="transmembrane region" description="Helical" evidence="1">
    <location>
        <begin position="43"/>
        <end position="64"/>
    </location>
</feature>
<accession>A0ABS2KNX5</accession>
<protein>
    <recommendedName>
        <fullName evidence="4">DUF2530 domain-containing protein</fullName>
    </recommendedName>
</protein>
<keyword evidence="1" id="KW-1133">Transmembrane helix</keyword>
<keyword evidence="1" id="KW-0812">Transmembrane</keyword>
<keyword evidence="3" id="KW-1185">Reference proteome</keyword>
<gene>
    <name evidence="2" type="ORF">JOE42_000341</name>
</gene>